<dbReference type="InterPro" id="IPR011990">
    <property type="entry name" value="TPR-like_helical_dom_sf"/>
</dbReference>
<dbReference type="STRING" id="1423351.A0A074RZJ1"/>
<dbReference type="Gene3D" id="1.25.40.10">
    <property type="entry name" value="Tetratricopeptide repeat domain"/>
    <property type="match status" value="2"/>
</dbReference>
<comment type="caution">
    <text evidence="3">The sequence shown here is derived from an EMBL/GenBank/DDBJ whole genome shotgun (WGS) entry which is preliminary data.</text>
</comment>
<evidence type="ECO:0000313" key="4">
    <source>
        <dbReference type="Proteomes" id="UP000027456"/>
    </source>
</evidence>
<feature type="region of interest" description="Disordered" evidence="1">
    <location>
        <begin position="23"/>
        <end position="48"/>
    </location>
</feature>
<keyword evidence="4" id="KW-1185">Reference proteome</keyword>
<dbReference type="PANTHER" id="PTHR10098:SF108">
    <property type="entry name" value="TETRATRICOPEPTIDE REPEAT PROTEIN 28"/>
    <property type="match status" value="1"/>
</dbReference>
<feature type="compositionally biased region" description="Basic and acidic residues" evidence="1">
    <location>
        <begin position="27"/>
        <end position="39"/>
    </location>
</feature>
<dbReference type="AlphaFoldDB" id="A0A074RZJ1"/>
<gene>
    <name evidence="3" type="ORF">V565_045490</name>
</gene>
<dbReference type="Pfam" id="PF12770">
    <property type="entry name" value="CHAT"/>
    <property type="match status" value="1"/>
</dbReference>
<dbReference type="InterPro" id="IPR019734">
    <property type="entry name" value="TPR_rpt"/>
</dbReference>
<proteinExistence type="predicted"/>
<dbReference type="SUPFAM" id="SSF48452">
    <property type="entry name" value="TPR-like"/>
    <property type="match status" value="1"/>
</dbReference>
<reference evidence="3 4" key="1">
    <citation type="submission" date="2013-12" db="EMBL/GenBank/DDBJ databases">
        <authorList>
            <person name="Cubeta M."/>
            <person name="Pakala S."/>
            <person name="Fedorova N."/>
            <person name="Thomas E."/>
            <person name="Dean R."/>
            <person name="Jabaji S."/>
            <person name="Neate S."/>
            <person name="Toda T."/>
            <person name="Tavantzis S."/>
            <person name="Vilgalys R."/>
            <person name="Bharathan N."/>
            <person name="Pakala S."/>
            <person name="Losada L.S."/>
            <person name="Zafar N."/>
            <person name="Nierman W."/>
        </authorList>
    </citation>
    <scope>NUCLEOTIDE SEQUENCE [LARGE SCALE GENOMIC DNA]</scope>
    <source>
        <strain evidence="3 4">123E</strain>
    </source>
</reference>
<accession>A0A074RZJ1</accession>
<evidence type="ECO:0000313" key="3">
    <source>
        <dbReference type="EMBL" id="KEP52429.1"/>
    </source>
</evidence>
<dbReference type="EMBL" id="AZST01000106">
    <property type="protein sequence ID" value="KEP52429.1"/>
    <property type="molecule type" value="Genomic_DNA"/>
</dbReference>
<dbReference type="SMART" id="SM00028">
    <property type="entry name" value="TPR"/>
    <property type="match status" value="6"/>
</dbReference>
<dbReference type="Proteomes" id="UP000027456">
    <property type="component" value="Unassembled WGS sequence"/>
</dbReference>
<name>A0A074RZJ1_9AGAM</name>
<organism evidence="3 4">
    <name type="scientific">Rhizoctonia solani 123E</name>
    <dbReference type="NCBI Taxonomy" id="1423351"/>
    <lineage>
        <taxon>Eukaryota</taxon>
        <taxon>Fungi</taxon>
        <taxon>Dikarya</taxon>
        <taxon>Basidiomycota</taxon>
        <taxon>Agaricomycotina</taxon>
        <taxon>Agaricomycetes</taxon>
        <taxon>Cantharellales</taxon>
        <taxon>Ceratobasidiaceae</taxon>
        <taxon>Rhizoctonia</taxon>
    </lineage>
</organism>
<feature type="domain" description="CHAT" evidence="2">
    <location>
        <begin position="712"/>
        <end position="992"/>
    </location>
</feature>
<dbReference type="PANTHER" id="PTHR10098">
    <property type="entry name" value="RAPSYN-RELATED"/>
    <property type="match status" value="1"/>
</dbReference>
<protein>
    <submittedName>
        <fullName evidence="3">Putative aromatic di-alanine and TPR containing protein</fullName>
    </submittedName>
</protein>
<evidence type="ECO:0000259" key="2">
    <source>
        <dbReference type="Pfam" id="PF12770"/>
    </source>
</evidence>
<evidence type="ECO:0000256" key="1">
    <source>
        <dbReference type="SAM" id="MobiDB-lite"/>
    </source>
</evidence>
<dbReference type="HOGENOM" id="CLU_001305_0_3_1"/>
<dbReference type="InterPro" id="IPR024983">
    <property type="entry name" value="CHAT_dom"/>
</dbReference>
<sequence>MMNEESRHGVNLRRSNSECGEAWNKLKHSEHDSKSESEPSRPASEFTLRRTRSDGDLYKLWRSHSYQFPDVEELNKIERIVDYSASLVDLTPDGDPYLPTRLGNLGISYGNRFRYRGELDDLENAIKYFHRALISTPEDHPSMSQWLVGLGTAYCCRFHHLNELKDLDEAIKYKSRGLALISDDRPDLSRLLAELGEYHNTRFDLLGKLDDLDNAIEYESRSIALVPDYHHDLLTRLVDLGSDCNTRFQLREETDVLDKAIECQSRALTLAPKADSKLSAALGTTYLYRFKHLGKQEDFEKAVDHQFRALLLAPDDHPKFPIWLANLGVAYACRFEFMGEPEDLEQSIEYISDAISLAPDSESELPRWHVNLGLQYNRRYERSGEPHDLEKAIEHYSHSITLAPDGDSDLPRKHYNLADCYFVQYQRTGDPSKLKNAVESFRKIPDPSVGVSIPKFLFTICWANRASKHSSLRSSRNEAFHATVDLLPHAIWLSDTPKEQHTYIRTTGKVAKRAASAAIRSFDYKLALEWLEHARCVMWSQNLMLRSPLDQLHSFDPDLAARLKKTAERLHSASSELPTSSSSTCGSGQIVQDRLDLAKKYNELLGQARSLPGFEDFLRPMKASGLLRAARNGPVVMINCFEEWCDALLILPGKDDISHLRLPQFSEKKAFHAHSELEKSIQQYDYDDSNRSEVEGPQEPGIRTNGRVAHVLATLWNDIVKPVLELLGYMRNASTGNLPHITWCPTGVLTFLPLHAAGNYEQPRARVFNYAISSYTPTLTALLASTPGLLNGDLRVLAVGQGAKSSRHQLPNAIKELACVKDHMTNKAQYSQLVDDQATTTAVLDAMEESDWVHFACHASQNVNHPTKSGFHLHDGVLNLAAINQRSFHNKGLAFLSACETAQGDKWLPDEAVHLASGLLMAGYSSVIGMMWTVYDDDALLVADKVYGRLMKDGKVGNGEAGEALHHAVVELREKLGEREFMRWVPYIHIGS</sequence>
<dbReference type="OrthoDB" id="9991317at2759"/>